<dbReference type="PROSITE" id="PS51257">
    <property type="entry name" value="PROKAR_LIPOPROTEIN"/>
    <property type="match status" value="1"/>
</dbReference>
<evidence type="ECO:0000256" key="1">
    <source>
        <dbReference type="SAM" id="SignalP"/>
    </source>
</evidence>
<feature type="chain" id="PRO_5004070858" evidence="1">
    <location>
        <begin position="23"/>
        <end position="49"/>
    </location>
</feature>
<dbReference type="EMBL" id="ANOG01000731">
    <property type="protein sequence ID" value="EMI17949.1"/>
    <property type="molecule type" value="Genomic_DNA"/>
</dbReference>
<dbReference type="PATRIC" id="fig|1265738.3.peg.5153"/>
<accession>M5RVG3</accession>
<keyword evidence="3" id="KW-1185">Reference proteome</keyword>
<sequence>MFKTLSMASVLFVMVSVVGCGAEEEKSSQSDADFQVKVEAYERAMASDF</sequence>
<feature type="signal peptide" evidence="1">
    <location>
        <begin position="1"/>
        <end position="22"/>
    </location>
</feature>
<evidence type="ECO:0000313" key="2">
    <source>
        <dbReference type="EMBL" id="EMI17949.1"/>
    </source>
</evidence>
<dbReference type="AlphaFoldDB" id="M5RVG3"/>
<proteinExistence type="predicted"/>
<organism evidence="2 3">
    <name type="scientific">Rhodopirellula maiorica SM1</name>
    <dbReference type="NCBI Taxonomy" id="1265738"/>
    <lineage>
        <taxon>Bacteria</taxon>
        <taxon>Pseudomonadati</taxon>
        <taxon>Planctomycetota</taxon>
        <taxon>Planctomycetia</taxon>
        <taxon>Pirellulales</taxon>
        <taxon>Pirellulaceae</taxon>
        <taxon>Novipirellula</taxon>
    </lineage>
</organism>
<comment type="caution">
    <text evidence="2">The sequence shown here is derived from an EMBL/GenBank/DDBJ whole genome shotgun (WGS) entry which is preliminary data.</text>
</comment>
<protein>
    <submittedName>
        <fullName evidence="2">Secreted protein</fullName>
    </submittedName>
</protein>
<gene>
    <name evidence="2" type="ORF">RMSM_05126</name>
</gene>
<reference evidence="2 3" key="1">
    <citation type="journal article" date="2013" name="Mar. Genomics">
        <title>Expression of sulfatases in Rhodopirellula baltica and the diversity of sulfatases in the genus Rhodopirellula.</title>
        <authorList>
            <person name="Wegner C.E."/>
            <person name="Richter-Heitmann T."/>
            <person name="Klindworth A."/>
            <person name="Klockow C."/>
            <person name="Richter M."/>
            <person name="Achstetter T."/>
            <person name="Glockner F.O."/>
            <person name="Harder J."/>
        </authorList>
    </citation>
    <scope>NUCLEOTIDE SEQUENCE [LARGE SCALE GENOMIC DNA]</scope>
    <source>
        <strain evidence="2 3">SM1</strain>
    </source>
</reference>
<dbReference type="RefSeq" id="WP_008702404.1">
    <property type="nucleotide sequence ID" value="NZ_ANOG01000731.1"/>
</dbReference>
<dbReference type="Proteomes" id="UP000011991">
    <property type="component" value="Unassembled WGS sequence"/>
</dbReference>
<evidence type="ECO:0000313" key="3">
    <source>
        <dbReference type="Proteomes" id="UP000011991"/>
    </source>
</evidence>
<name>M5RVG3_9BACT</name>
<keyword evidence="1" id="KW-0732">Signal</keyword>